<keyword evidence="2" id="KW-1185">Reference proteome</keyword>
<dbReference type="EMBL" id="BLWA01000030">
    <property type="protein sequence ID" value="GFM95074.1"/>
    <property type="molecule type" value="Genomic_DNA"/>
</dbReference>
<evidence type="ECO:0000313" key="1">
    <source>
        <dbReference type="EMBL" id="GFM95074.1"/>
    </source>
</evidence>
<name>A0ABQ1DVT6_PSECI</name>
<comment type="caution">
    <text evidence="1">The sequence shown here is derived from an EMBL/GenBank/DDBJ whole genome shotgun (WGS) entry which is preliminary data.</text>
</comment>
<protein>
    <submittedName>
        <fullName evidence="1">Uncharacterized protein</fullName>
    </submittedName>
</protein>
<evidence type="ECO:0000313" key="2">
    <source>
        <dbReference type="Proteomes" id="UP000614982"/>
    </source>
</evidence>
<gene>
    <name evidence="1" type="ORF">PSCICP_50460</name>
</gene>
<organism evidence="1 2">
    <name type="scientific">Pseudomonas cichorii</name>
    <dbReference type="NCBI Taxonomy" id="36746"/>
    <lineage>
        <taxon>Bacteria</taxon>
        <taxon>Pseudomonadati</taxon>
        <taxon>Pseudomonadota</taxon>
        <taxon>Gammaproteobacteria</taxon>
        <taxon>Pseudomonadales</taxon>
        <taxon>Pseudomonadaceae</taxon>
        <taxon>Pseudomonas</taxon>
    </lineage>
</organism>
<dbReference type="Proteomes" id="UP000614982">
    <property type="component" value="Unassembled WGS sequence"/>
</dbReference>
<proteinExistence type="predicted"/>
<accession>A0ABQ1DVT6</accession>
<sequence length="82" mass="9775">MLNDEQARDSLKNLIIKYLKDKDPEADRLTEIVEDRSRQIPIRGVLERMKKLRPPAIYQARARYNRRSFVLVWLVYLFPSAS</sequence>
<reference evidence="1 2" key="1">
    <citation type="submission" date="2020-05" db="EMBL/GenBank/DDBJ databases">
        <title>Genetic diversity of Pseudomonas cichorii.</title>
        <authorList>
            <person name="Tani S."/>
            <person name="Yagi H."/>
            <person name="Hashimoto S."/>
            <person name="Iiyama K."/>
            <person name="Furuya N."/>
        </authorList>
    </citation>
    <scope>NUCLEOTIDE SEQUENCE [LARGE SCALE GENOMIC DNA]</scope>
    <source>
        <strain evidence="1 2">LMG 2162</strain>
    </source>
</reference>